<dbReference type="EMBL" id="CM037625">
    <property type="protein sequence ID" value="KAH7998009.1"/>
    <property type="molecule type" value="Genomic_DNA"/>
</dbReference>
<comment type="caution">
    <text evidence="1">The sequence shown here is derived from an EMBL/GenBank/DDBJ whole genome shotgun (WGS) entry which is preliminary data.</text>
</comment>
<gene>
    <name evidence="1" type="ORF">K3G42_011464</name>
</gene>
<organism evidence="1 2">
    <name type="scientific">Sphaerodactylus townsendi</name>
    <dbReference type="NCBI Taxonomy" id="933632"/>
    <lineage>
        <taxon>Eukaryota</taxon>
        <taxon>Metazoa</taxon>
        <taxon>Chordata</taxon>
        <taxon>Craniata</taxon>
        <taxon>Vertebrata</taxon>
        <taxon>Euteleostomi</taxon>
        <taxon>Lepidosauria</taxon>
        <taxon>Squamata</taxon>
        <taxon>Bifurcata</taxon>
        <taxon>Gekkota</taxon>
        <taxon>Sphaerodactylidae</taxon>
        <taxon>Sphaerodactylus</taxon>
    </lineage>
</organism>
<name>A0ACB8EYM8_9SAUR</name>
<dbReference type="Proteomes" id="UP000827872">
    <property type="component" value="Linkage Group LG12"/>
</dbReference>
<keyword evidence="2" id="KW-1185">Reference proteome</keyword>
<reference evidence="1" key="1">
    <citation type="submission" date="2021-08" db="EMBL/GenBank/DDBJ databases">
        <title>The first chromosome-level gecko genome reveals the dynamic sex chromosomes of Neotropical dwarf geckos (Sphaerodactylidae: Sphaerodactylus).</title>
        <authorList>
            <person name="Pinto B.J."/>
            <person name="Keating S.E."/>
            <person name="Gamble T."/>
        </authorList>
    </citation>
    <scope>NUCLEOTIDE SEQUENCE</scope>
    <source>
        <strain evidence="1">TG3544</strain>
    </source>
</reference>
<evidence type="ECO:0000313" key="2">
    <source>
        <dbReference type="Proteomes" id="UP000827872"/>
    </source>
</evidence>
<proteinExistence type="predicted"/>
<protein>
    <submittedName>
        <fullName evidence="1">Uncharacterized protein</fullName>
    </submittedName>
</protein>
<sequence length="131" mass="14327">MTFYVTIWEFEALTEITELKVFLILTISYITLAMCHGACFQSAPELAIKDGQLVKPDSCVDPQDESKHALGSSWNSTNCMGCNCNDEGEVQCCSRYGGLAVVEGCKGVVDPETCEYKFYKADDPSAPCPGF</sequence>
<evidence type="ECO:0000313" key="1">
    <source>
        <dbReference type="EMBL" id="KAH7998009.1"/>
    </source>
</evidence>
<accession>A0ACB8EYM8</accession>